<comment type="caution">
    <text evidence="1">The sequence shown here is derived from an EMBL/GenBank/DDBJ whole genome shotgun (WGS) entry which is preliminary data.</text>
</comment>
<proteinExistence type="predicted"/>
<gene>
    <name evidence="1" type="ORF">H4R21_003509</name>
</gene>
<name>A0ACC1L353_9FUNG</name>
<keyword evidence="2" id="KW-1185">Reference proteome</keyword>
<reference evidence="1" key="1">
    <citation type="submission" date="2022-07" db="EMBL/GenBank/DDBJ databases">
        <title>Phylogenomic reconstructions and comparative analyses of Kickxellomycotina fungi.</title>
        <authorList>
            <person name="Reynolds N.K."/>
            <person name="Stajich J.E."/>
            <person name="Barry K."/>
            <person name="Grigoriev I.V."/>
            <person name="Crous P."/>
            <person name="Smith M.E."/>
        </authorList>
    </citation>
    <scope>NUCLEOTIDE SEQUENCE</scope>
    <source>
        <strain evidence="1">BCRC 34780</strain>
    </source>
</reference>
<protein>
    <submittedName>
        <fullName evidence="1">Uncharacterized protein</fullName>
    </submittedName>
</protein>
<evidence type="ECO:0000313" key="1">
    <source>
        <dbReference type="EMBL" id="KAJ2799544.1"/>
    </source>
</evidence>
<organism evidence="1 2">
    <name type="scientific">Coemansia helicoidea</name>
    <dbReference type="NCBI Taxonomy" id="1286919"/>
    <lineage>
        <taxon>Eukaryota</taxon>
        <taxon>Fungi</taxon>
        <taxon>Fungi incertae sedis</taxon>
        <taxon>Zoopagomycota</taxon>
        <taxon>Kickxellomycotina</taxon>
        <taxon>Kickxellomycetes</taxon>
        <taxon>Kickxellales</taxon>
        <taxon>Kickxellaceae</taxon>
        <taxon>Coemansia</taxon>
    </lineage>
</organism>
<sequence length="223" mass="23778">AVAAAPVRSLSLDATIRNAAEADIRRMAQLRRLEVLVPYHDDVQAVLDAVFAGPPSLLAVSITTQSPLRGLLPDAAQLAGLRRLRIDTLVQLEGVWRALQQLPRLVLLEAKVARRPEPTDEGEQASLDDVRAAVLRAAPTPAGSLQVLDICHRVPLCTPVGAPTRLGAEIVARAAAIPTLRRLGYRVATAALRAMLAALARDAAVAAHAPHLRAVDVCTTRLR</sequence>
<dbReference type="EMBL" id="JANBUN010001126">
    <property type="protein sequence ID" value="KAJ2799544.1"/>
    <property type="molecule type" value="Genomic_DNA"/>
</dbReference>
<feature type="non-terminal residue" evidence="1">
    <location>
        <position position="1"/>
    </location>
</feature>
<accession>A0ACC1L353</accession>
<evidence type="ECO:0000313" key="2">
    <source>
        <dbReference type="Proteomes" id="UP001140087"/>
    </source>
</evidence>
<dbReference type="Proteomes" id="UP001140087">
    <property type="component" value="Unassembled WGS sequence"/>
</dbReference>